<evidence type="ECO:0000256" key="1">
    <source>
        <dbReference type="ARBA" id="ARBA00022723"/>
    </source>
</evidence>
<dbReference type="PIRSF" id="PIRSF000112">
    <property type="entry name" value="Glycerol_dehydrogenase"/>
    <property type="match status" value="1"/>
</dbReference>
<accession>A0ABU6JL35</accession>
<organism evidence="4 5">
    <name type="scientific">Brenneria populi</name>
    <dbReference type="NCBI Taxonomy" id="1505588"/>
    <lineage>
        <taxon>Bacteria</taxon>
        <taxon>Pseudomonadati</taxon>
        <taxon>Pseudomonadota</taxon>
        <taxon>Gammaproteobacteria</taxon>
        <taxon>Enterobacterales</taxon>
        <taxon>Pectobacteriaceae</taxon>
        <taxon>Brenneria</taxon>
    </lineage>
</organism>
<dbReference type="EMBL" id="JAYWTM010000001">
    <property type="protein sequence ID" value="MEC5341287.1"/>
    <property type="molecule type" value="Genomic_DNA"/>
</dbReference>
<protein>
    <submittedName>
        <fullName evidence="4">Iron-containing alcohol dehydrogenase family protein</fullName>
    </submittedName>
</protein>
<dbReference type="InterPro" id="IPR016205">
    <property type="entry name" value="Glycerol_DH"/>
</dbReference>
<reference evidence="4 5" key="1">
    <citation type="journal article" date="2017" name="Int. J. Syst. Evol. Microbiol.">
        <title>Brenneria populi subsp. brevivirga subsp. nov. isolated from symptomatic bark of Populus x euramericana canker, and description of Brenneria populi subsp. populi subsp. nov.</title>
        <authorList>
            <person name="Zheng M.H."/>
            <person name="Piao C.G."/>
            <person name="Xue H."/>
            <person name="Guo M.W."/>
            <person name="Li Y."/>
        </authorList>
    </citation>
    <scope>NUCLEOTIDE SEQUENCE [LARGE SCALE GENOMIC DNA]</scope>
    <source>
        <strain evidence="4 5">D9-5</strain>
    </source>
</reference>
<dbReference type="Gene3D" id="3.40.50.1970">
    <property type="match status" value="1"/>
</dbReference>
<feature type="domain" description="Alcohol dehydrogenase iron-type/glycerol dehydrogenase GldA" evidence="3">
    <location>
        <begin position="8"/>
        <end position="155"/>
    </location>
</feature>
<dbReference type="CDD" id="cd08550">
    <property type="entry name" value="GlyDH-like"/>
    <property type="match status" value="1"/>
</dbReference>
<dbReference type="Pfam" id="PF00465">
    <property type="entry name" value="Fe-ADH"/>
    <property type="match status" value="1"/>
</dbReference>
<name>A0ABU6JL35_9GAMM</name>
<sequence length="365" mass="39299">MAISIKTPANYLQQAGVVRQLGEYVAPSARRVLLISGHTAWDKTGAAVAQSLHSHNIVFEVAYQQGKCTLETIQRLARQAATLKAQAIIGIGGGVAMDTAKGVGEVAGRLPVIQLPTVAATCAAWSPFSVLYDSRGAHCGTLPLQRYPLWILVDTEMIAAAPVRFLKAGIVDALAKWFEFTPYLRQGETDLGLSLQIQAAKMALEIFERDAEQALEDNRRAAVTPALARVIDAAIALAGLANSVRDDSQRIGVAHAIHNSMTQHPEFDAWLHGEKVGYALGVQAILQYEAAVERRPLLGWLERLAIPLTPEDLGIGDNAALLKHIAAGVNIKPEARARLPFAVDEAHLAAALLATRRQARRAFSL</sequence>
<evidence type="ECO:0000313" key="5">
    <source>
        <dbReference type="Proteomes" id="UP001309705"/>
    </source>
</evidence>
<dbReference type="PANTHER" id="PTHR43616">
    <property type="entry name" value="GLYCEROL DEHYDROGENASE"/>
    <property type="match status" value="1"/>
</dbReference>
<dbReference type="Gene3D" id="1.20.1090.10">
    <property type="entry name" value="Dehydroquinate synthase-like - alpha domain"/>
    <property type="match status" value="1"/>
</dbReference>
<gene>
    <name evidence="4" type="ORF">VSX58_01500</name>
</gene>
<keyword evidence="2" id="KW-0560">Oxidoreductase</keyword>
<dbReference type="RefSeq" id="WP_327616491.1">
    <property type="nucleotide sequence ID" value="NZ_JAYWTM010000001.1"/>
</dbReference>
<dbReference type="Proteomes" id="UP001309705">
    <property type="component" value="Unassembled WGS sequence"/>
</dbReference>
<dbReference type="InterPro" id="IPR001670">
    <property type="entry name" value="ADH_Fe/GldA"/>
</dbReference>
<dbReference type="SUPFAM" id="SSF56796">
    <property type="entry name" value="Dehydroquinate synthase-like"/>
    <property type="match status" value="1"/>
</dbReference>
<evidence type="ECO:0000259" key="3">
    <source>
        <dbReference type="Pfam" id="PF00465"/>
    </source>
</evidence>
<keyword evidence="1" id="KW-0479">Metal-binding</keyword>
<keyword evidence="5" id="KW-1185">Reference proteome</keyword>
<evidence type="ECO:0000313" key="4">
    <source>
        <dbReference type="EMBL" id="MEC5341287.1"/>
    </source>
</evidence>
<comment type="caution">
    <text evidence="4">The sequence shown here is derived from an EMBL/GenBank/DDBJ whole genome shotgun (WGS) entry which is preliminary data.</text>
</comment>
<proteinExistence type="predicted"/>
<evidence type="ECO:0000256" key="2">
    <source>
        <dbReference type="ARBA" id="ARBA00023002"/>
    </source>
</evidence>
<dbReference type="PANTHER" id="PTHR43616:SF3">
    <property type="entry name" value="HYDROXYCARBOXYLATE DEHYDROGENASE A"/>
    <property type="match status" value="1"/>
</dbReference>